<name>A0A7S0UQN4_9CHLO</name>
<evidence type="ECO:0000313" key="1">
    <source>
        <dbReference type="EMBL" id="CAD8769229.1"/>
    </source>
</evidence>
<gene>
    <name evidence="1" type="ORF">PPAR00522_LOCUS5627</name>
</gene>
<dbReference type="AlphaFoldDB" id="A0A7S0UQN4"/>
<proteinExistence type="predicted"/>
<reference evidence="1" key="1">
    <citation type="submission" date="2021-01" db="EMBL/GenBank/DDBJ databases">
        <authorList>
            <person name="Corre E."/>
            <person name="Pelletier E."/>
            <person name="Niang G."/>
            <person name="Scheremetjew M."/>
            <person name="Finn R."/>
            <person name="Kale V."/>
            <person name="Holt S."/>
            <person name="Cochrane G."/>
            <person name="Meng A."/>
            <person name="Brown T."/>
            <person name="Cohen L."/>
        </authorList>
    </citation>
    <scope>NUCLEOTIDE SEQUENCE</scope>
    <source>
        <strain evidence="1">SAG 63-3</strain>
    </source>
</reference>
<dbReference type="EMBL" id="HBFM01008824">
    <property type="protein sequence ID" value="CAD8769229.1"/>
    <property type="molecule type" value="Transcribed_RNA"/>
</dbReference>
<protein>
    <submittedName>
        <fullName evidence="1">Uncharacterized protein</fullName>
    </submittedName>
</protein>
<sequence>MTISTQKFAFDSSPLVQVEPLQVYGTSQVNLKFDEPLLNILDTRKLVALCAVANVLLERVQKLPDTAPCFNVQLLQDIEDLSKTFAPDKHVQTTLDELGLLELFPYLGQGFKGDKLEPVDRNPGLSYLTYVSLLNQVVMMGTQIYHDATVPEHHKYAAHQIALLYQTLNMLQGETKPLRRLVETHFDEIKSITESKNPYLPLEISEWLQEITWLCREEIRNCPPYIHRRLDPIVSTLRMT</sequence>
<organism evidence="1">
    <name type="scientific">Polytomella parva</name>
    <dbReference type="NCBI Taxonomy" id="51329"/>
    <lineage>
        <taxon>Eukaryota</taxon>
        <taxon>Viridiplantae</taxon>
        <taxon>Chlorophyta</taxon>
        <taxon>core chlorophytes</taxon>
        <taxon>Chlorophyceae</taxon>
        <taxon>CS clade</taxon>
        <taxon>Chlamydomonadales</taxon>
        <taxon>Chlamydomonadaceae</taxon>
        <taxon>Polytomella</taxon>
    </lineage>
</organism>
<accession>A0A7S0UQN4</accession>